<comment type="caution">
    <text evidence="11">The sequence shown here is derived from an EMBL/GenBank/DDBJ whole genome shotgun (WGS) entry which is preliminary data.</text>
</comment>
<dbReference type="SUPFAM" id="SSF54791">
    <property type="entry name" value="Eukaryotic type KH-domain (KH-domain type I)"/>
    <property type="match status" value="1"/>
</dbReference>
<evidence type="ECO:0000256" key="7">
    <source>
        <dbReference type="HAMAP-Rule" id="MF_00335"/>
    </source>
</evidence>
<dbReference type="InterPro" id="IPR022711">
    <property type="entry name" value="RNase_Y_N"/>
</dbReference>
<evidence type="ECO:0000256" key="2">
    <source>
        <dbReference type="ARBA" id="ARBA00022722"/>
    </source>
</evidence>
<dbReference type="GO" id="GO:0004521">
    <property type="term" value="F:RNA endonuclease activity"/>
    <property type="evidence" value="ECO:0007669"/>
    <property type="project" value="UniProtKB-UniRule"/>
</dbReference>
<evidence type="ECO:0000256" key="8">
    <source>
        <dbReference type="NCBIfam" id="TIGR03319"/>
    </source>
</evidence>
<proteinExistence type="inferred from homology"/>
<dbReference type="PANTHER" id="PTHR12826:SF15">
    <property type="entry name" value="RIBONUCLEASE Y"/>
    <property type="match status" value="1"/>
</dbReference>
<dbReference type="InterPro" id="IPR004087">
    <property type="entry name" value="KH_dom"/>
</dbReference>
<keyword evidence="2 7" id="KW-0540">Nuclease</keyword>
<dbReference type="HAMAP" id="MF_00335">
    <property type="entry name" value="RNase_Y"/>
    <property type="match status" value="1"/>
</dbReference>
<dbReference type="GO" id="GO:0006402">
    <property type="term" value="P:mRNA catabolic process"/>
    <property type="evidence" value="ECO:0007669"/>
    <property type="project" value="UniProtKB-UniRule"/>
</dbReference>
<dbReference type="SMART" id="SM00471">
    <property type="entry name" value="HDc"/>
    <property type="match status" value="1"/>
</dbReference>
<dbReference type="PROSITE" id="PS50084">
    <property type="entry name" value="KH_TYPE_1"/>
    <property type="match status" value="1"/>
</dbReference>
<dbReference type="NCBIfam" id="TIGR00277">
    <property type="entry name" value="HDIG"/>
    <property type="match status" value="1"/>
</dbReference>
<keyword evidence="1 7" id="KW-0812">Transmembrane</keyword>
<reference evidence="11" key="2">
    <citation type="journal article" date="2021" name="PeerJ">
        <title>Extensive microbial diversity within the chicken gut microbiome revealed by metagenomics and culture.</title>
        <authorList>
            <person name="Gilroy R."/>
            <person name="Ravi A."/>
            <person name="Getino M."/>
            <person name="Pursley I."/>
            <person name="Horton D.L."/>
            <person name="Alikhan N.F."/>
            <person name="Baker D."/>
            <person name="Gharbi K."/>
            <person name="Hall N."/>
            <person name="Watson M."/>
            <person name="Adriaenssens E.M."/>
            <person name="Foster-Nyarko E."/>
            <person name="Jarju S."/>
            <person name="Secka A."/>
            <person name="Antonio M."/>
            <person name="Oren A."/>
            <person name="Chaudhuri R.R."/>
            <person name="La Ragione R."/>
            <person name="Hildebrand F."/>
            <person name="Pallen M.J."/>
        </authorList>
    </citation>
    <scope>NUCLEOTIDE SEQUENCE</scope>
    <source>
        <strain evidence="11">1748</strain>
    </source>
</reference>
<accession>A0A9D9GRD9</accession>
<dbReference type="InterPro" id="IPR003607">
    <property type="entry name" value="HD/PDEase_dom"/>
</dbReference>
<feature type="domain" description="HD" evidence="10">
    <location>
        <begin position="337"/>
        <end position="430"/>
    </location>
</feature>
<organism evidence="11 12">
    <name type="scientific">Candidatus Scatoplasma merdavium</name>
    <dbReference type="NCBI Taxonomy" id="2840932"/>
    <lineage>
        <taxon>Bacteria</taxon>
        <taxon>Bacillati</taxon>
        <taxon>Bacillota</taxon>
        <taxon>Bacilli</taxon>
        <taxon>Bacillales</taxon>
        <taxon>Candidatus Scatoplasma</taxon>
    </lineage>
</organism>
<dbReference type="InterPro" id="IPR006674">
    <property type="entry name" value="HD_domain"/>
</dbReference>
<keyword evidence="7" id="KW-1003">Cell membrane</keyword>
<sequence length="521" mass="58925">MPEWLTYLLVVLSGLIVGGLICSAVYFFVPYFKKKGASKEADKILKEAENKAEKLLATTKIDAKQQVAEMKKEAEQDIKDRKATIIEQEKSLEQRQAAIDQRYQKISDKEDELNQAKAEYEAQTNELIKKQGEVQKELDSIIERLQDVAKMSLQEAREEIMKRVEEKMTKEISKYEKERHDAAVLEADEKAKNILALAISKYSQDVTSEQTISTVTIPNEEMKGRIIGREGRNIKSLEQVLGVDILIDDTPEVITVSCFDPIRREIARQTLDLLIKDGRIQPGRIEEIYTKVKKNMDETVRRLGEQTINKLGITHVNRELLPYIGRLHYRTSYGQNVLDHSIQVAILAGVMAAELGLDQTAAKRAGLFHDIGKAADFELEGSHVEVGARLAKKYGENDIVINAIESHHGDKEAKYIISCLVQAADTLSAARPGARSETLENYIQRIEQLETLCKSFEGVNKCYAMQSGRELRIMVTPDKVSDDDSFTLARQIKEKIESEMTYPGQIKIQVIRELRAVETAK</sequence>
<dbReference type="InterPro" id="IPR036612">
    <property type="entry name" value="KH_dom_type_1_sf"/>
</dbReference>
<dbReference type="InterPro" id="IPR004088">
    <property type="entry name" value="KH_dom_type_1"/>
</dbReference>
<reference evidence="11" key="1">
    <citation type="submission" date="2020-10" db="EMBL/GenBank/DDBJ databases">
        <authorList>
            <person name="Gilroy R."/>
        </authorList>
    </citation>
    <scope>NUCLEOTIDE SEQUENCE</scope>
    <source>
        <strain evidence="11">1748</strain>
    </source>
</reference>
<dbReference type="Pfam" id="PF01966">
    <property type="entry name" value="HD"/>
    <property type="match status" value="1"/>
</dbReference>
<gene>
    <name evidence="7 11" type="primary">rny</name>
    <name evidence="11" type="ORF">IAC78_00110</name>
</gene>
<dbReference type="PANTHER" id="PTHR12826">
    <property type="entry name" value="RIBONUCLEASE Y"/>
    <property type="match status" value="1"/>
</dbReference>
<evidence type="ECO:0000256" key="6">
    <source>
        <dbReference type="ARBA" id="ARBA00022989"/>
    </source>
</evidence>
<dbReference type="SUPFAM" id="SSF109604">
    <property type="entry name" value="HD-domain/PDEase-like"/>
    <property type="match status" value="1"/>
</dbReference>
<feature type="coiled-coil region" evidence="9">
    <location>
        <begin position="34"/>
        <end position="133"/>
    </location>
</feature>
<dbReference type="GO" id="GO:0016787">
    <property type="term" value="F:hydrolase activity"/>
    <property type="evidence" value="ECO:0007669"/>
    <property type="project" value="UniProtKB-KW"/>
</dbReference>
<dbReference type="GO" id="GO:0003723">
    <property type="term" value="F:RNA binding"/>
    <property type="evidence" value="ECO:0007669"/>
    <property type="project" value="UniProtKB-UniRule"/>
</dbReference>
<dbReference type="NCBIfam" id="TIGR03319">
    <property type="entry name" value="RNase_Y"/>
    <property type="match status" value="1"/>
</dbReference>
<keyword evidence="6 7" id="KW-1133">Transmembrane helix</keyword>
<evidence type="ECO:0000256" key="9">
    <source>
        <dbReference type="SAM" id="Coils"/>
    </source>
</evidence>
<dbReference type="Pfam" id="PF00013">
    <property type="entry name" value="KH_1"/>
    <property type="match status" value="1"/>
</dbReference>
<comment type="function">
    <text evidence="7">Endoribonuclease that initiates mRNA decay.</text>
</comment>
<dbReference type="CDD" id="cd00077">
    <property type="entry name" value="HDc"/>
    <property type="match status" value="1"/>
</dbReference>
<keyword evidence="5 7" id="KW-0694">RNA-binding</keyword>
<dbReference type="Pfam" id="PF12072">
    <property type="entry name" value="RNase_Y_N"/>
    <property type="match status" value="1"/>
</dbReference>
<comment type="similarity">
    <text evidence="7">Belongs to the RNase Y family.</text>
</comment>
<dbReference type="EC" id="3.1.-.-" evidence="7 8"/>
<evidence type="ECO:0000313" key="11">
    <source>
        <dbReference type="EMBL" id="MBO8413874.1"/>
    </source>
</evidence>
<keyword evidence="7" id="KW-0472">Membrane</keyword>
<name>A0A9D9GRD9_9BACL</name>
<keyword evidence="9" id="KW-0175">Coiled coil</keyword>
<evidence type="ECO:0000256" key="3">
    <source>
        <dbReference type="ARBA" id="ARBA00022759"/>
    </source>
</evidence>
<keyword evidence="3 7" id="KW-0255">Endonuclease</keyword>
<dbReference type="Gene3D" id="1.10.3210.10">
    <property type="entry name" value="Hypothetical protein af1432"/>
    <property type="match status" value="1"/>
</dbReference>
<dbReference type="InterPro" id="IPR006675">
    <property type="entry name" value="HDIG_dom"/>
</dbReference>
<dbReference type="Gene3D" id="3.30.1370.10">
    <property type="entry name" value="K Homology domain, type 1"/>
    <property type="match status" value="1"/>
</dbReference>
<dbReference type="Proteomes" id="UP000823629">
    <property type="component" value="Unassembled WGS sequence"/>
</dbReference>
<dbReference type="EMBL" id="JADING010000003">
    <property type="protein sequence ID" value="MBO8413874.1"/>
    <property type="molecule type" value="Genomic_DNA"/>
</dbReference>
<evidence type="ECO:0000256" key="5">
    <source>
        <dbReference type="ARBA" id="ARBA00022884"/>
    </source>
</evidence>
<evidence type="ECO:0000256" key="4">
    <source>
        <dbReference type="ARBA" id="ARBA00022801"/>
    </source>
</evidence>
<evidence type="ECO:0000256" key="1">
    <source>
        <dbReference type="ARBA" id="ARBA00022692"/>
    </source>
</evidence>
<dbReference type="CDD" id="cd22431">
    <property type="entry name" value="KH-I_RNaseY"/>
    <property type="match status" value="1"/>
</dbReference>
<dbReference type="GO" id="GO:0005886">
    <property type="term" value="C:plasma membrane"/>
    <property type="evidence" value="ECO:0007669"/>
    <property type="project" value="UniProtKB-SubCell"/>
</dbReference>
<comment type="subcellular location">
    <subcellularLocation>
        <location evidence="7">Cell membrane</location>
        <topology evidence="7">Single-pass membrane protein</topology>
    </subcellularLocation>
</comment>
<dbReference type="PROSITE" id="PS51831">
    <property type="entry name" value="HD"/>
    <property type="match status" value="1"/>
</dbReference>
<dbReference type="InterPro" id="IPR017705">
    <property type="entry name" value="Ribonuclease_Y"/>
</dbReference>
<dbReference type="SMART" id="SM00322">
    <property type="entry name" value="KH"/>
    <property type="match status" value="1"/>
</dbReference>
<keyword evidence="4 7" id="KW-0378">Hydrolase</keyword>
<protein>
    <recommendedName>
        <fullName evidence="7 8">Ribonuclease Y</fullName>
        <shortName evidence="7">RNase Y</shortName>
        <ecNumber evidence="7 8">3.1.-.-</ecNumber>
    </recommendedName>
</protein>
<evidence type="ECO:0000313" key="12">
    <source>
        <dbReference type="Proteomes" id="UP000823629"/>
    </source>
</evidence>
<dbReference type="AlphaFoldDB" id="A0A9D9GRD9"/>
<evidence type="ECO:0000259" key="10">
    <source>
        <dbReference type="PROSITE" id="PS51831"/>
    </source>
</evidence>
<feature type="transmembrane region" description="Helical" evidence="7">
    <location>
        <begin position="6"/>
        <end position="29"/>
    </location>
</feature>